<evidence type="ECO:0008006" key="4">
    <source>
        <dbReference type="Google" id="ProtNLM"/>
    </source>
</evidence>
<dbReference type="KEGG" id="lmoi:VV02_02080"/>
<feature type="transmembrane region" description="Helical" evidence="1">
    <location>
        <begin position="189"/>
        <end position="205"/>
    </location>
</feature>
<feature type="transmembrane region" description="Helical" evidence="1">
    <location>
        <begin position="122"/>
        <end position="148"/>
    </location>
</feature>
<gene>
    <name evidence="2" type="ORF">VV02_02080</name>
</gene>
<reference evidence="2 3" key="1">
    <citation type="submission" date="2015-03" db="EMBL/GenBank/DDBJ databases">
        <title>Luteipulveratus halotolerans sp. nov., a novel actinobacterium (Dermacoccaceae) from Sarawak, Malaysia.</title>
        <authorList>
            <person name="Juboi H."/>
            <person name="Basik A."/>
            <person name="Shamsul S.S."/>
            <person name="Arnold P."/>
            <person name="Schmitt E.K."/>
            <person name="Sanglier J.-J."/>
            <person name="Yeo T."/>
        </authorList>
    </citation>
    <scope>NUCLEOTIDE SEQUENCE [LARGE SCALE GENOMIC DNA]</scope>
    <source>
        <strain evidence="2 3">MN07-A0370</strain>
    </source>
</reference>
<feature type="transmembrane region" description="Helical" evidence="1">
    <location>
        <begin position="389"/>
        <end position="412"/>
    </location>
</feature>
<keyword evidence="1" id="KW-1133">Transmembrane helix</keyword>
<evidence type="ECO:0000256" key="1">
    <source>
        <dbReference type="SAM" id="Phobius"/>
    </source>
</evidence>
<dbReference type="AlphaFoldDB" id="A0A0K1JPB2"/>
<dbReference type="STRING" id="571913.VV02_02080"/>
<dbReference type="EMBL" id="CP011112">
    <property type="protein sequence ID" value="AKU18557.1"/>
    <property type="molecule type" value="Genomic_DNA"/>
</dbReference>
<keyword evidence="1" id="KW-0472">Membrane</keyword>
<accession>A0A0K1JPB2</accession>
<feature type="transmembrane region" description="Helical" evidence="1">
    <location>
        <begin position="454"/>
        <end position="473"/>
    </location>
</feature>
<keyword evidence="1" id="KW-0812">Transmembrane</keyword>
<feature type="transmembrane region" description="Helical" evidence="1">
    <location>
        <begin position="291"/>
        <end position="309"/>
    </location>
</feature>
<protein>
    <recommendedName>
        <fullName evidence="4">ABC transporter permease</fullName>
    </recommendedName>
</protein>
<feature type="transmembrane region" description="Helical" evidence="1">
    <location>
        <begin position="81"/>
        <end position="101"/>
    </location>
</feature>
<sequence length="526" mass="54927">MVGVRHLLRLQLRRDRLWWPIWAFCLILMPLVTVGSYETLYPTAADRAGATADVASNPSLLAVYGPAYDLSTSGGFISWRVLGYTCTLAGLVGLLTIIRHTRVEEETGRLELLRSGVLGRHASLVAGLLGTFAWSLLIGVVTFVGLIAQDLSTTGSLLTGAATTLTLMVFAGVGAVAAQITEHGRTARGIAGAVLGGAFLLRALGDSSDGVSFLSWLSPIGWAQQARPYAGDRTWVVLIPVLIIVALTATAVALENRRDLTASLIPSRLGPARGSMSTMAALAARLQRGSLVAWSVGLAIGGFAIGGIADGILDLLKDNKDGQEILQRMGGSGALIDTYFAAIIPLMAVIAAVHGIGAIGRVASEETEQRGELVLATATSRSQFFGQHLLWALGGAIVLMLVTGATTALGYLATGADADQIMPLIGATVAQVPAIWVVIGVAALGVGVSARLSLLGWVAVGVCMFIAWIGPILQLPDAVMDVSPFRHVPTLPGADMEWLPLIILTVIAGVLTAVGWVAYHRRDVAA</sequence>
<feature type="transmembrane region" description="Helical" evidence="1">
    <location>
        <begin position="235"/>
        <end position="254"/>
    </location>
</feature>
<evidence type="ECO:0000313" key="2">
    <source>
        <dbReference type="EMBL" id="AKU18557.1"/>
    </source>
</evidence>
<feature type="transmembrane region" description="Helical" evidence="1">
    <location>
        <begin position="17"/>
        <end position="37"/>
    </location>
</feature>
<proteinExistence type="predicted"/>
<feature type="transmembrane region" description="Helical" evidence="1">
    <location>
        <begin position="424"/>
        <end position="447"/>
    </location>
</feature>
<name>A0A0K1JPB2_9MICO</name>
<keyword evidence="3" id="KW-1185">Reference proteome</keyword>
<feature type="transmembrane region" description="Helical" evidence="1">
    <location>
        <begin position="498"/>
        <end position="519"/>
    </location>
</feature>
<feature type="transmembrane region" description="Helical" evidence="1">
    <location>
        <begin position="154"/>
        <end position="177"/>
    </location>
</feature>
<organism evidence="2 3">
    <name type="scientific">Luteipulveratus mongoliensis</name>
    <dbReference type="NCBI Taxonomy" id="571913"/>
    <lineage>
        <taxon>Bacteria</taxon>
        <taxon>Bacillati</taxon>
        <taxon>Actinomycetota</taxon>
        <taxon>Actinomycetes</taxon>
        <taxon>Micrococcales</taxon>
        <taxon>Dermacoccaceae</taxon>
        <taxon>Luteipulveratus</taxon>
    </lineage>
</organism>
<feature type="transmembrane region" description="Helical" evidence="1">
    <location>
        <begin position="339"/>
        <end position="360"/>
    </location>
</feature>
<evidence type="ECO:0000313" key="3">
    <source>
        <dbReference type="Proteomes" id="UP000066480"/>
    </source>
</evidence>
<dbReference type="Proteomes" id="UP000066480">
    <property type="component" value="Chromosome"/>
</dbReference>